<evidence type="ECO:0000313" key="2">
    <source>
        <dbReference type="Proteomes" id="UP001221217"/>
    </source>
</evidence>
<name>A0AAJ1MLW7_9SPIO</name>
<accession>A0AAJ1MLW7</accession>
<dbReference type="EMBL" id="JAQQAL010000044">
    <property type="protein sequence ID" value="MDC7228346.1"/>
    <property type="molecule type" value="Genomic_DNA"/>
</dbReference>
<comment type="caution">
    <text evidence="1">The sequence shown here is derived from an EMBL/GenBank/DDBJ whole genome shotgun (WGS) entry which is preliminary data.</text>
</comment>
<organism evidence="1 2">
    <name type="scientific">Candidatus Thalassospirochaeta sargassi</name>
    <dbReference type="NCBI Taxonomy" id="3119039"/>
    <lineage>
        <taxon>Bacteria</taxon>
        <taxon>Pseudomonadati</taxon>
        <taxon>Spirochaetota</taxon>
        <taxon>Spirochaetia</taxon>
        <taxon>Spirochaetales</taxon>
        <taxon>Spirochaetaceae</taxon>
        <taxon>Candidatus Thalassospirochaeta</taxon>
    </lineage>
</organism>
<evidence type="ECO:0000313" key="1">
    <source>
        <dbReference type="EMBL" id="MDC7228346.1"/>
    </source>
</evidence>
<protein>
    <submittedName>
        <fullName evidence="1">DUF4416 family protein</fullName>
    </submittedName>
</protein>
<dbReference type="InterPro" id="IPR025529">
    <property type="entry name" value="DUF4416"/>
</dbReference>
<reference evidence="1 2" key="1">
    <citation type="submission" date="2022-12" db="EMBL/GenBank/DDBJ databases">
        <title>Metagenome assembled genome from gulf of manar.</title>
        <authorList>
            <person name="Kohli P."/>
            <person name="Pk S."/>
            <person name="Venkata Ramana C."/>
            <person name="Sasikala C."/>
        </authorList>
    </citation>
    <scope>NUCLEOTIDE SEQUENCE [LARGE SCALE GENOMIC DNA]</scope>
    <source>
        <strain evidence="1">JB008</strain>
    </source>
</reference>
<proteinExistence type="predicted"/>
<dbReference type="Proteomes" id="UP001221217">
    <property type="component" value="Unassembled WGS sequence"/>
</dbReference>
<sequence length="175" mass="20421">MGDINKFQEENLIIGVLSTLNGIEPQLRSVLEEHFGPVDFSTDSLSFTYTSYYDGEMGEGIKRWFYSFRKTVQPSELSRIKILTNELEERWAVDGNRKVNLDPGLLDLNRLILATTKNVGHRIPLQNGIYAEVTLMYMKKDFHPLPWTYPDYQSGEYIAILKEIRTLYREKLKQH</sequence>
<dbReference type="Pfam" id="PF14385">
    <property type="entry name" value="DUF4416"/>
    <property type="match status" value="1"/>
</dbReference>
<dbReference type="AlphaFoldDB" id="A0AAJ1MLW7"/>
<gene>
    <name evidence="1" type="ORF">PQJ61_16405</name>
</gene>